<reference evidence="15 16" key="1">
    <citation type="submission" date="2017-03" db="EMBL/GenBank/DDBJ databases">
        <title>Genomes of endolithic fungi from Antarctica.</title>
        <authorList>
            <person name="Coleine C."/>
            <person name="Masonjones S."/>
            <person name="Stajich J.E."/>
        </authorList>
    </citation>
    <scope>NUCLEOTIDE SEQUENCE [LARGE SCALE GENOMIC DNA]</scope>
    <source>
        <strain evidence="15 16">CCFEE 5187</strain>
    </source>
</reference>
<keyword evidence="7 14" id="KW-0276">Fatty acid metabolism</keyword>
<dbReference type="InterPro" id="IPR007482">
    <property type="entry name" value="Tyr_Pase-like_PTPLA"/>
</dbReference>
<evidence type="ECO:0000256" key="2">
    <source>
        <dbReference type="ARBA" id="ARBA00005194"/>
    </source>
</evidence>
<dbReference type="Proteomes" id="UP000308768">
    <property type="component" value="Unassembled WGS sequence"/>
</dbReference>
<evidence type="ECO:0000313" key="16">
    <source>
        <dbReference type="Proteomes" id="UP000308768"/>
    </source>
</evidence>
<keyword evidence="5 14" id="KW-0444">Lipid biosynthesis</keyword>
<comment type="function">
    <text evidence="14">Catalyzes the third of the four reactions of the long-chain fatty acids elongation cycle. This endoplasmic reticulum-bound enzymatic process, allows the addition of two carbons to the chain of long- and very long-chain fatty acids/VLCFAs per cycle. This enzyme catalyzes the dehydration of the 3-hydroxyacyl-CoA intermediate into trans-2,3-enoyl-CoA, within each cycle of fatty acid elongation. Thereby, it participates to the production of VLCFAs of different chain lengths that are involved in multiple biological processes as precursors of membrane lipids and lipid mediators.</text>
</comment>
<dbReference type="Pfam" id="PF04387">
    <property type="entry name" value="PTPLA"/>
    <property type="match status" value="1"/>
</dbReference>
<name>A0A4U0XPP6_9PEZI</name>
<dbReference type="GO" id="GO:0005789">
    <property type="term" value="C:endoplasmic reticulum membrane"/>
    <property type="evidence" value="ECO:0007669"/>
    <property type="project" value="UniProtKB-SubCell"/>
</dbReference>
<keyword evidence="14" id="KW-0256">Endoplasmic reticulum</keyword>
<dbReference type="GO" id="GO:0042761">
    <property type="term" value="P:very long-chain fatty acid biosynthetic process"/>
    <property type="evidence" value="ECO:0007669"/>
    <property type="project" value="TreeGrafter"/>
</dbReference>
<dbReference type="GO" id="GO:0102158">
    <property type="term" value="F:very-long-chain (3R)-3-hydroxyacyl-CoA dehydratase activity"/>
    <property type="evidence" value="ECO:0007669"/>
    <property type="project" value="UniProtKB-EC"/>
</dbReference>
<proteinExistence type="inferred from homology"/>
<evidence type="ECO:0000256" key="14">
    <source>
        <dbReference type="RuleBase" id="RU363109"/>
    </source>
</evidence>
<dbReference type="EMBL" id="NAJN01000146">
    <property type="protein sequence ID" value="TKA78356.1"/>
    <property type="molecule type" value="Genomic_DNA"/>
</dbReference>
<protein>
    <recommendedName>
        <fullName evidence="4 14">Very-long-chain (3R)-3-hydroxyacyl-CoA dehydratase</fullName>
        <ecNumber evidence="4 14">4.2.1.134</ecNumber>
    </recommendedName>
</protein>
<keyword evidence="12 14" id="KW-0456">Lyase</keyword>
<evidence type="ECO:0000256" key="9">
    <source>
        <dbReference type="ARBA" id="ARBA00023098"/>
    </source>
</evidence>
<evidence type="ECO:0000313" key="15">
    <source>
        <dbReference type="EMBL" id="TKA78356.1"/>
    </source>
</evidence>
<evidence type="ECO:0000256" key="4">
    <source>
        <dbReference type="ARBA" id="ARBA00013122"/>
    </source>
</evidence>
<comment type="similarity">
    <text evidence="3 14">Belongs to the very long-chain fatty acids dehydratase HACD family.</text>
</comment>
<dbReference type="EC" id="4.2.1.134" evidence="4 14"/>
<organism evidence="15 16">
    <name type="scientific">Cryomyces minteri</name>
    <dbReference type="NCBI Taxonomy" id="331657"/>
    <lineage>
        <taxon>Eukaryota</taxon>
        <taxon>Fungi</taxon>
        <taxon>Dikarya</taxon>
        <taxon>Ascomycota</taxon>
        <taxon>Pezizomycotina</taxon>
        <taxon>Dothideomycetes</taxon>
        <taxon>Dothideomycetes incertae sedis</taxon>
        <taxon>Cryomyces</taxon>
    </lineage>
</organism>
<keyword evidence="11 14" id="KW-0275">Fatty acid biosynthesis</keyword>
<keyword evidence="9 14" id="KW-0443">Lipid metabolism</keyword>
<dbReference type="AlphaFoldDB" id="A0A4U0XPP6"/>
<comment type="catalytic activity">
    <reaction evidence="13 14">
        <text>a very-long-chain (3R)-3-hydroxyacyl-CoA = a very-long-chain (2E)-enoyl-CoA + H2O</text>
        <dbReference type="Rhea" id="RHEA:45812"/>
        <dbReference type="ChEBI" id="CHEBI:15377"/>
        <dbReference type="ChEBI" id="CHEBI:83728"/>
        <dbReference type="ChEBI" id="CHEBI:85440"/>
        <dbReference type="EC" id="4.2.1.134"/>
    </reaction>
</comment>
<comment type="caution">
    <text evidence="14">Lacks conserved residue(s) required for the propagation of feature annotation.</text>
</comment>
<dbReference type="GO" id="GO:0030497">
    <property type="term" value="P:fatty acid elongation"/>
    <property type="evidence" value="ECO:0007669"/>
    <property type="project" value="TreeGrafter"/>
</dbReference>
<gene>
    <name evidence="15" type="ORF">B0A49_01238</name>
</gene>
<dbReference type="STRING" id="331657.A0A4U0XPP6"/>
<comment type="pathway">
    <text evidence="2 14">Lipid metabolism; fatty acid biosynthesis.</text>
</comment>
<sequence>MDRPQSPPPRTPALSLKTNYLILYNFVSAILWTAVLGRVVLLVPMVGYWNAYGGVGNFAKWTQTLAVLEVGHALFGIVRAPLLTTLMQVSSRLLLVWGIVAQFPYTTTTSPFYSSMLLAWSITEVIRYCYFAFHLSVGRVPQVLAWLRYNTFFVLYPLGIASECALVWKSIEPAERVGLGWAYALRGVLFVYVPGE</sequence>
<dbReference type="PANTHER" id="PTHR11035">
    <property type="entry name" value="VERY-LONG-CHAIN (3R)-3-HYDROXYACYL-COA DEHYDRATASE"/>
    <property type="match status" value="1"/>
</dbReference>
<accession>A0A4U0XPP6</accession>
<keyword evidence="16" id="KW-1185">Reference proteome</keyword>
<evidence type="ECO:0000256" key="10">
    <source>
        <dbReference type="ARBA" id="ARBA00023136"/>
    </source>
</evidence>
<keyword evidence="6 14" id="KW-0812">Transmembrane</keyword>
<evidence type="ECO:0000256" key="12">
    <source>
        <dbReference type="ARBA" id="ARBA00023239"/>
    </source>
</evidence>
<comment type="caution">
    <text evidence="15">The sequence shown here is derived from an EMBL/GenBank/DDBJ whole genome shotgun (WGS) entry which is preliminary data.</text>
</comment>
<comment type="subcellular location">
    <subcellularLocation>
        <location evidence="14">Endoplasmic reticulum membrane</location>
        <topology evidence="14">Multi-pass membrane protein</topology>
    </subcellularLocation>
    <subcellularLocation>
        <location evidence="1">Membrane</location>
        <topology evidence="1">Multi-pass membrane protein</topology>
    </subcellularLocation>
</comment>
<evidence type="ECO:0000256" key="6">
    <source>
        <dbReference type="ARBA" id="ARBA00022692"/>
    </source>
</evidence>
<evidence type="ECO:0000256" key="1">
    <source>
        <dbReference type="ARBA" id="ARBA00004141"/>
    </source>
</evidence>
<feature type="transmembrane region" description="Helical" evidence="14">
    <location>
        <begin position="21"/>
        <end position="49"/>
    </location>
</feature>
<keyword evidence="10 14" id="KW-0472">Membrane</keyword>
<evidence type="ECO:0000256" key="13">
    <source>
        <dbReference type="ARBA" id="ARBA00036671"/>
    </source>
</evidence>
<keyword evidence="8 14" id="KW-1133">Transmembrane helix</keyword>
<evidence type="ECO:0000256" key="5">
    <source>
        <dbReference type="ARBA" id="ARBA00022516"/>
    </source>
</evidence>
<dbReference type="PANTHER" id="PTHR11035:SF3">
    <property type="entry name" value="VERY-LONG-CHAIN (3R)-3-HYDROXYACYL-COA DEHYDRATASE"/>
    <property type="match status" value="1"/>
</dbReference>
<evidence type="ECO:0000256" key="3">
    <source>
        <dbReference type="ARBA" id="ARBA00007811"/>
    </source>
</evidence>
<evidence type="ECO:0000256" key="7">
    <source>
        <dbReference type="ARBA" id="ARBA00022832"/>
    </source>
</evidence>
<evidence type="ECO:0000256" key="8">
    <source>
        <dbReference type="ARBA" id="ARBA00022989"/>
    </source>
</evidence>
<evidence type="ECO:0000256" key="11">
    <source>
        <dbReference type="ARBA" id="ARBA00023160"/>
    </source>
</evidence>
<dbReference type="OrthoDB" id="46988at2759"/>
<dbReference type="GO" id="GO:0030148">
    <property type="term" value="P:sphingolipid biosynthetic process"/>
    <property type="evidence" value="ECO:0007669"/>
    <property type="project" value="TreeGrafter"/>
</dbReference>
<dbReference type="UniPathway" id="UPA00094"/>